<reference evidence="3" key="1">
    <citation type="submission" date="2021-05" db="EMBL/GenBank/DDBJ databases">
        <title>Complete genome sequence of the cellulolytic planctomycete Telmatocola sphagniphila SP2T and characterization of the first cellulase from planctomycetes.</title>
        <authorList>
            <person name="Rakitin A.L."/>
            <person name="Beletsky A.V."/>
            <person name="Naumoff D.G."/>
            <person name="Kulichevskaya I.S."/>
            <person name="Mardanov A.V."/>
            <person name="Ravin N.V."/>
            <person name="Dedysh S.N."/>
        </authorList>
    </citation>
    <scope>NUCLEOTIDE SEQUENCE</scope>
    <source>
        <strain evidence="3">SP2T</strain>
    </source>
</reference>
<evidence type="ECO:0000259" key="2">
    <source>
        <dbReference type="Pfam" id="PF14240"/>
    </source>
</evidence>
<feature type="compositionally biased region" description="Gly residues" evidence="1">
    <location>
        <begin position="93"/>
        <end position="109"/>
    </location>
</feature>
<dbReference type="Proteomes" id="UP000676194">
    <property type="component" value="Chromosome"/>
</dbReference>
<dbReference type="KEGG" id="tsph:KIH39_25400"/>
<keyword evidence="4" id="KW-1185">Reference proteome</keyword>
<name>A0A8E6B677_9BACT</name>
<evidence type="ECO:0000313" key="4">
    <source>
        <dbReference type="Proteomes" id="UP000676194"/>
    </source>
</evidence>
<feature type="region of interest" description="Disordered" evidence="1">
    <location>
        <begin position="86"/>
        <end position="116"/>
    </location>
</feature>
<protein>
    <submittedName>
        <fullName evidence="3">YHYH protein</fullName>
    </submittedName>
</protein>
<sequence length="615" mass="68408">MRRIIFGLIALGFGAILITSPLFSQPPGGDKGGKGPPRFELGTVLPPPLLEELNLTPEQEKALEQMKADLKVELEKLLTPDQKKMVENFRPMGPGGGQAKKGGPGGKGGNRPNVPSNFEITAPPLLPTPILVKGPLQVVGGKSPIQLTGDAIEGVLGNYNKEVSGTGIRFLSGQDLNKDGEKAGNLSFTVKGLNNEKGRWYRILVRGLAQDNFAVEDEELYIKAEYFKEDGKNALDYIKKSIYAQLELERKSFKDPGTNKSLGAATWRNYSIDFRTPFPEVDTLKISVGFNKGAGKSTNSEFWISELEVLPIPDPTNYTRPTRASNSNPPALKSLVSLGGRWYYDPRNGGKEIPKQFDSTNVDQLYYLADKLETPFVNNTTSWLRRGYLDYFGKLVEKDQFVSDSLVILFTEKFIVLRSKNLPNHPTAVFPDRTRYLDGNPNYIQEQRDVWRIPLQPKENPKHVAMTMKNTRALPMGPIGVAVNGVVFFNPFDESAEVDAVWRLDRCCGHPSPSFEYHYHKYPSCVNTPWADDGAEHSTLIGFAFDGYPVYGPYESKGVLAKDSKEHPLNEFNLHSDPLRGPHYHVTPGKFPHIIGGYWGEVDPSTRGKKGPPKQ</sequence>
<accession>A0A8E6B677</accession>
<evidence type="ECO:0000256" key="1">
    <source>
        <dbReference type="SAM" id="MobiDB-lite"/>
    </source>
</evidence>
<feature type="domain" description="YHYH" evidence="2">
    <location>
        <begin position="451"/>
        <end position="558"/>
    </location>
</feature>
<dbReference type="EMBL" id="CP074694">
    <property type="protein sequence ID" value="QVL32132.1"/>
    <property type="molecule type" value="Genomic_DNA"/>
</dbReference>
<dbReference type="RefSeq" id="WP_213496797.1">
    <property type="nucleotide sequence ID" value="NZ_CP074694.1"/>
</dbReference>
<dbReference type="InterPro" id="IPR025924">
    <property type="entry name" value="YHYH_dom"/>
</dbReference>
<dbReference type="AlphaFoldDB" id="A0A8E6B677"/>
<organism evidence="3 4">
    <name type="scientific">Telmatocola sphagniphila</name>
    <dbReference type="NCBI Taxonomy" id="1123043"/>
    <lineage>
        <taxon>Bacteria</taxon>
        <taxon>Pseudomonadati</taxon>
        <taxon>Planctomycetota</taxon>
        <taxon>Planctomycetia</taxon>
        <taxon>Gemmatales</taxon>
        <taxon>Gemmataceae</taxon>
    </lineage>
</organism>
<gene>
    <name evidence="3" type="ORF">KIH39_25400</name>
</gene>
<dbReference type="Pfam" id="PF14240">
    <property type="entry name" value="YHYH"/>
    <property type="match status" value="1"/>
</dbReference>
<evidence type="ECO:0000313" key="3">
    <source>
        <dbReference type="EMBL" id="QVL32132.1"/>
    </source>
</evidence>
<proteinExistence type="predicted"/>